<protein>
    <submittedName>
        <fullName evidence="2">(apollo) hypothetical protein</fullName>
    </submittedName>
</protein>
<dbReference type="PANTHER" id="PTHR46599:SF3">
    <property type="entry name" value="PIGGYBAC TRANSPOSABLE ELEMENT-DERIVED PROTEIN 4"/>
    <property type="match status" value="1"/>
</dbReference>
<dbReference type="InterPro" id="IPR029526">
    <property type="entry name" value="PGBD"/>
</dbReference>
<feature type="domain" description="PiggyBac transposable element-derived protein" evidence="1">
    <location>
        <begin position="6"/>
        <end position="278"/>
    </location>
</feature>
<dbReference type="PANTHER" id="PTHR46599">
    <property type="entry name" value="PIGGYBAC TRANSPOSABLE ELEMENT-DERIVED PROTEIN 4"/>
    <property type="match status" value="1"/>
</dbReference>
<proteinExistence type="predicted"/>
<accession>A0A8S3YDU0</accession>
<dbReference type="OrthoDB" id="5876240at2759"/>
<comment type="caution">
    <text evidence="2">The sequence shown here is derived from an EMBL/GenBank/DDBJ whole genome shotgun (WGS) entry which is preliminary data.</text>
</comment>
<organism evidence="2 3">
    <name type="scientific">Parnassius apollo</name>
    <name type="common">Apollo butterfly</name>
    <name type="synonym">Papilio apollo</name>
    <dbReference type="NCBI Taxonomy" id="110799"/>
    <lineage>
        <taxon>Eukaryota</taxon>
        <taxon>Metazoa</taxon>
        <taxon>Ecdysozoa</taxon>
        <taxon>Arthropoda</taxon>
        <taxon>Hexapoda</taxon>
        <taxon>Insecta</taxon>
        <taxon>Pterygota</taxon>
        <taxon>Neoptera</taxon>
        <taxon>Endopterygota</taxon>
        <taxon>Lepidoptera</taxon>
        <taxon>Glossata</taxon>
        <taxon>Ditrysia</taxon>
        <taxon>Papilionoidea</taxon>
        <taxon>Papilionidae</taxon>
        <taxon>Parnassiinae</taxon>
        <taxon>Parnassini</taxon>
        <taxon>Parnassius</taxon>
        <taxon>Parnassius</taxon>
    </lineage>
</organism>
<evidence type="ECO:0000259" key="1">
    <source>
        <dbReference type="Pfam" id="PF13843"/>
    </source>
</evidence>
<evidence type="ECO:0000313" key="3">
    <source>
        <dbReference type="Proteomes" id="UP000691718"/>
    </source>
</evidence>
<keyword evidence="3" id="KW-1185">Reference proteome</keyword>
<reference evidence="2" key="1">
    <citation type="submission" date="2021-04" db="EMBL/GenBank/DDBJ databases">
        <authorList>
            <person name="Tunstrom K."/>
        </authorList>
    </citation>
    <scope>NUCLEOTIDE SEQUENCE</scope>
</reference>
<name>A0A8S3YDU0_PARAO</name>
<dbReference type="Proteomes" id="UP000691718">
    <property type="component" value="Unassembled WGS sequence"/>
</dbReference>
<dbReference type="AlphaFoldDB" id="A0A8S3YDU0"/>
<evidence type="ECO:0000313" key="2">
    <source>
        <dbReference type="EMBL" id="CAG5056961.1"/>
    </source>
</evidence>
<dbReference type="Pfam" id="PF13843">
    <property type="entry name" value="DDE_Tnp_1_7"/>
    <property type="match status" value="1"/>
</dbReference>
<sequence>MFRQDFAKNAMSRNRFEILLRMLHFSNNEETEKGDRLHKIDKLVKTLNMNFQAHFIPNESLCVDESLIPFRGRIIFRQYLKQKRHKYGIKILKLCTTPGYTFRLEIYAGISSESKNNTPTNIVLNLCSNLLNKGHTMYTDNWYSSVDLADKLLDSKTHLVGTLRKNRKRLPKEVTETKLKPGEYISRETQRGITVMKWRDKREVLLLSTKHSNILKESTSKRGLVTKKPKIILSYNQAKSAVDLSDQMSAYSTPLRKTVKWYRKRACELLLDTSIVNALVLYKQTTKRNISIVKFRQAIIKYLMTTPQEIDTPRPVRPLRGIHKLTRKEGVSKNIRRNCQHCYKNNVKNLGTLQACNKTKKKLRLIALAVQKNLICVLTVSMLFS</sequence>
<gene>
    <name evidence="2" type="ORF">PAPOLLO_LOCUS26983</name>
</gene>
<dbReference type="EMBL" id="CAJQZP010001616">
    <property type="protein sequence ID" value="CAG5056961.1"/>
    <property type="molecule type" value="Genomic_DNA"/>
</dbReference>